<protein>
    <submittedName>
        <fullName evidence="2">Uncharacterized protein</fullName>
    </submittedName>
</protein>
<sequence>MMRAGGHRSCSSGGKNNCRRRELTLPSMASPSGLCSEPKASLWKYSGHVLLGGSPEDSGGIIYSNWSVNASGSPRRGWERMAWERAASAAFISSLPLEPGR</sequence>
<evidence type="ECO:0000313" key="2">
    <source>
        <dbReference type="EMBL" id="CAB1418430.1"/>
    </source>
</evidence>
<name>A0A9N7TSN3_PLEPL</name>
<dbReference type="EMBL" id="CADEAL010000324">
    <property type="protein sequence ID" value="CAB1418430.1"/>
    <property type="molecule type" value="Genomic_DNA"/>
</dbReference>
<accession>A0A9N7TSN3</accession>
<dbReference type="AlphaFoldDB" id="A0A9N7TSN3"/>
<reference evidence="2" key="1">
    <citation type="submission" date="2020-03" db="EMBL/GenBank/DDBJ databases">
        <authorList>
            <person name="Weist P."/>
        </authorList>
    </citation>
    <scope>NUCLEOTIDE SEQUENCE</scope>
</reference>
<dbReference type="Proteomes" id="UP001153269">
    <property type="component" value="Unassembled WGS sequence"/>
</dbReference>
<evidence type="ECO:0000256" key="1">
    <source>
        <dbReference type="SAM" id="MobiDB-lite"/>
    </source>
</evidence>
<feature type="region of interest" description="Disordered" evidence="1">
    <location>
        <begin position="1"/>
        <end position="35"/>
    </location>
</feature>
<evidence type="ECO:0000313" key="3">
    <source>
        <dbReference type="Proteomes" id="UP001153269"/>
    </source>
</evidence>
<proteinExistence type="predicted"/>
<gene>
    <name evidence="2" type="ORF">PLEPLA_LOCUS6256</name>
</gene>
<organism evidence="2 3">
    <name type="scientific">Pleuronectes platessa</name>
    <name type="common">European plaice</name>
    <dbReference type="NCBI Taxonomy" id="8262"/>
    <lineage>
        <taxon>Eukaryota</taxon>
        <taxon>Metazoa</taxon>
        <taxon>Chordata</taxon>
        <taxon>Craniata</taxon>
        <taxon>Vertebrata</taxon>
        <taxon>Euteleostomi</taxon>
        <taxon>Actinopterygii</taxon>
        <taxon>Neopterygii</taxon>
        <taxon>Teleostei</taxon>
        <taxon>Neoteleostei</taxon>
        <taxon>Acanthomorphata</taxon>
        <taxon>Carangaria</taxon>
        <taxon>Pleuronectiformes</taxon>
        <taxon>Pleuronectoidei</taxon>
        <taxon>Pleuronectidae</taxon>
        <taxon>Pleuronectes</taxon>
    </lineage>
</organism>
<comment type="caution">
    <text evidence="2">The sequence shown here is derived from an EMBL/GenBank/DDBJ whole genome shotgun (WGS) entry which is preliminary data.</text>
</comment>
<keyword evidence="3" id="KW-1185">Reference proteome</keyword>